<gene>
    <name evidence="1" type="ORF">H0235_002718</name>
</gene>
<organism evidence="1 2">
    <name type="scientific">Vespula pensylvanica</name>
    <name type="common">Western yellow jacket</name>
    <name type="synonym">Wasp</name>
    <dbReference type="NCBI Taxonomy" id="30213"/>
    <lineage>
        <taxon>Eukaryota</taxon>
        <taxon>Metazoa</taxon>
        <taxon>Ecdysozoa</taxon>
        <taxon>Arthropoda</taxon>
        <taxon>Hexapoda</taxon>
        <taxon>Insecta</taxon>
        <taxon>Pterygota</taxon>
        <taxon>Neoptera</taxon>
        <taxon>Endopterygota</taxon>
        <taxon>Hymenoptera</taxon>
        <taxon>Apocrita</taxon>
        <taxon>Aculeata</taxon>
        <taxon>Vespoidea</taxon>
        <taxon>Vespidae</taxon>
        <taxon>Vespinae</taxon>
        <taxon>Vespula</taxon>
    </lineage>
</organism>
<comment type="caution">
    <text evidence="1">The sequence shown here is derived from an EMBL/GenBank/DDBJ whole genome shotgun (WGS) entry which is preliminary data.</text>
</comment>
<dbReference type="Proteomes" id="UP000600918">
    <property type="component" value="Unassembled WGS sequence"/>
</dbReference>
<keyword evidence="2" id="KW-1185">Reference proteome</keyword>
<reference evidence="1" key="1">
    <citation type="journal article" date="2020" name="G3 (Bethesda)">
        <title>High-Quality Assemblies for Three Invasive Social Wasps from the &lt;i&gt;Vespula&lt;/i&gt; Genus.</title>
        <authorList>
            <person name="Harrop T.W.R."/>
            <person name="Guhlin J."/>
            <person name="McLaughlin G.M."/>
            <person name="Permina E."/>
            <person name="Stockwell P."/>
            <person name="Gilligan J."/>
            <person name="Le Lec M.F."/>
            <person name="Gruber M.A.M."/>
            <person name="Quinn O."/>
            <person name="Lovegrove M."/>
            <person name="Duncan E.J."/>
            <person name="Remnant E.J."/>
            <person name="Van Eeckhoven J."/>
            <person name="Graham B."/>
            <person name="Knapp R.A."/>
            <person name="Langford K.W."/>
            <person name="Kronenberg Z."/>
            <person name="Press M.O."/>
            <person name="Eacker S.M."/>
            <person name="Wilson-Rankin E.E."/>
            <person name="Purcell J."/>
            <person name="Lester P.J."/>
            <person name="Dearden P.K."/>
        </authorList>
    </citation>
    <scope>NUCLEOTIDE SEQUENCE</scope>
    <source>
        <strain evidence="1">Volc-1</strain>
    </source>
</reference>
<proteinExistence type="predicted"/>
<evidence type="ECO:0000313" key="1">
    <source>
        <dbReference type="EMBL" id="KAF7434527.1"/>
    </source>
</evidence>
<protein>
    <submittedName>
        <fullName evidence="1">Uncharacterized protein</fullName>
    </submittedName>
</protein>
<sequence length="264" mass="29718">MRETQLSQGGFWTRILSDSKKPTAGVNTHIGTCLDDEKTGQGEKKLNGARPWANAFTFADSRTPAHTELLFSSGEEERIRVVDRLAGYDEEQACHTPSSIHRYQTPTCDLNAHRLLIRHVDSLRGSLSDGLEVWKNRKQLAVNQNRATEIADSVVNIKWLLSTETRTTNGALLEFTFTKISSSWPSSSSSSSSAYSSKRSCPGAFAITPHERSSFLRKISSKSITRLVNERESQWRESELRRIAHSGKQQPVPVYGYLREYERA</sequence>
<dbReference type="AlphaFoldDB" id="A0A834UEF6"/>
<dbReference type="EMBL" id="JACSDY010000002">
    <property type="protein sequence ID" value="KAF7434527.1"/>
    <property type="molecule type" value="Genomic_DNA"/>
</dbReference>
<evidence type="ECO:0000313" key="2">
    <source>
        <dbReference type="Proteomes" id="UP000600918"/>
    </source>
</evidence>
<accession>A0A834UEF6</accession>
<name>A0A834UEF6_VESPE</name>